<organism evidence="2 3">
    <name type="scientific">Malassezia brasiliensis</name>
    <dbReference type="NCBI Taxonomy" id="1821822"/>
    <lineage>
        <taxon>Eukaryota</taxon>
        <taxon>Fungi</taxon>
        <taxon>Dikarya</taxon>
        <taxon>Basidiomycota</taxon>
        <taxon>Ustilaginomycotina</taxon>
        <taxon>Malasseziomycetes</taxon>
        <taxon>Malasseziales</taxon>
        <taxon>Malasseziaceae</taxon>
        <taxon>Malassezia</taxon>
    </lineage>
</organism>
<feature type="transmembrane region" description="Helical" evidence="1">
    <location>
        <begin position="129"/>
        <end position="148"/>
    </location>
</feature>
<evidence type="ECO:0000313" key="3">
    <source>
        <dbReference type="Proteomes" id="UP001216638"/>
    </source>
</evidence>
<keyword evidence="3" id="KW-1185">Reference proteome</keyword>
<feature type="transmembrane region" description="Helical" evidence="1">
    <location>
        <begin position="15"/>
        <end position="34"/>
    </location>
</feature>
<reference evidence="2" key="1">
    <citation type="submission" date="2023-03" db="EMBL/GenBank/DDBJ databases">
        <title>Mating type loci evolution in Malassezia.</title>
        <authorList>
            <person name="Coelho M.A."/>
        </authorList>
    </citation>
    <scope>NUCLEOTIDE SEQUENCE</scope>
    <source>
        <strain evidence="2">CBS 14135</strain>
    </source>
</reference>
<gene>
    <name evidence="2" type="ORF">MBRA1_001529</name>
</gene>
<name>A0AAF0IPF2_9BASI</name>
<keyword evidence="1" id="KW-0472">Membrane</keyword>
<feature type="transmembrane region" description="Helical" evidence="1">
    <location>
        <begin position="81"/>
        <end position="99"/>
    </location>
</feature>
<dbReference type="AlphaFoldDB" id="A0AAF0IPF2"/>
<evidence type="ECO:0000256" key="1">
    <source>
        <dbReference type="SAM" id="Phobius"/>
    </source>
</evidence>
<keyword evidence="1" id="KW-0812">Transmembrane</keyword>
<feature type="transmembrane region" description="Helical" evidence="1">
    <location>
        <begin position="46"/>
        <end position="69"/>
    </location>
</feature>
<accession>A0AAF0IPF2</accession>
<protein>
    <submittedName>
        <fullName evidence="2">Uncharacterized protein</fullName>
    </submittedName>
</protein>
<evidence type="ECO:0000313" key="2">
    <source>
        <dbReference type="EMBL" id="WFC94891.1"/>
    </source>
</evidence>
<dbReference type="Proteomes" id="UP001216638">
    <property type="component" value="Chromosome 2"/>
</dbReference>
<dbReference type="EMBL" id="CP119952">
    <property type="protein sequence ID" value="WFC94891.1"/>
    <property type="molecule type" value="Genomic_DNA"/>
</dbReference>
<sequence>MASSPPAVSLSPYNVFWLLHVIMELPMGIVAFISPRDLPFGDLTPTTVLVARLLGAFLIASSVSCLLMFGLPDFLPGKRAFAVQLLLFHAIVSSVFFQLDPRIIQLELPHFFAETLHGKDILEKVPVQMIVGVLHGLLSLLITVWWQATIPLVKGAAQMAHAKAQ</sequence>
<proteinExistence type="predicted"/>
<keyword evidence="1" id="KW-1133">Transmembrane helix</keyword>